<dbReference type="GO" id="GO:0005524">
    <property type="term" value="F:ATP binding"/>
    <property type="evidence" value="ECO:0007669"/>
    <property type="project" value="UniProtKB-UniRule"/>
</dbReference>
<evidence type="ECO:0000313" key="12">
    <source>
        <dbReference type="Ensembl" id="ENSBGRP00000017678.1"/>
    </source>
</evidence>
<keyword evidence="6 9" id="KW-0067">ATP-binding</keyword>
<dbReference type="AlphaFoldDB" id="A0A8B9X8B6"/>
<gene>
    <name evidence="12" type="primary">SIK2</name>
</gene>
<dbReference type="GO" id="GO:0035556">
    <property type="term" value="P:intracellular signal transduction"/>
    <property type="evidence" value="ECO:0007669"/>
    <property type="project" value="TreeGrafter"/>
</dbReference>
<comment type="catalytic activity">
    <reaction evidence="7">
        <text>L-threonyl-[protein] + ATP = O-phospho-L-threonyl-[protein] + ADP + H(+)</text>
        <dbReference type="Rhea" id="RHEA:46608"/>
        <dbReference type="Rhea" id="RHEA-COMP:11060"/>
        <dbReference type="Rhea" id="RHEA-COMP:11605"/>
        <dbReference type="ChEBI" id="CHEBI:15378"/>
        <dbReference type="ChEBI" id="CHEBI:30013"/>
        <dbReference type="ChEBI" id="CHEBI:30616"/>
        <dbReference type="ChEBI" id="CHEBI:61977"/>
        <dbReference type="ChEBI" id="CHEBI:456216"/>
        <dbReference type="EC" id="2.7.11.1"/>
    </reaction>
</comment>
<feature type="region of interest" description="Disordered" evidence="10">
    <location>
        <begin position="25"/>
        <end position="90"/>
    </location>
</feature>
<dbReference type="EC" id="2.7.11.1" evidence="1"/>
<reference evidence="12" key="1">
    <citation type="submission" date="2019-05" db="EMBL/GenBank/DDBJ databases">
        <authorList>
            <person name="Zhang S."/>
            <person name="Liu J."/>
        </authorList>
    </citation>
    <scope>NUCLEOTIDE SEQUENCE [LARGE SCALE GENOMIC DNA]</scope>
</reference>
<dbReference type="FunFam" id="3.30.200.20:FF:000003">
    <property type="entry name" value="Non-specific serine/threonine protein kinase"/>
    <property type="match status" value="1"/>
</dbReference>
<feature type="domain" description="Protein kinase" evidence="11">
    <location>
        <begin position="102"/>
        <end position="240"/>
    </location>
</feature>
<dbReference type="GO" id="GO:0050321">
    <property type="term" value="F:tau-protein kinase activity"/>
    <property type="evidence" value="ECO:0007669"/>
    <property type="project" value="TreeGrafter"/>
</dbReference>
<sequence>MVTNRGPVPPPPLCPGPLTSAYVSGGARLAGPCGAGGTERRRERSRSRPSGAAQPVRPPARQPARPPASPRSSPPCLAAGPSMVMADGPRHLQRGPVRVGFYEIEGTLGKGNFAVVKLGRHRITRTEVAIKIIDKSQLDEVNLEKIYREVKIMKLLDHPHIIKLYQVMETKSMLYLVTEYAKNGEIFDSQIQAGASNCDLACMNQLLTFDPTLSPKSFQMPQEENFQEVSAVCLHSAQQY</sequence>
<keyword evidence="13" id="KW-1185">Reference proteome</keyword>
<evidence type="ECO:0000256" key="2">
    <source>
        <dbReference type="ARBA" id="ARBA00022527"/>
    </source>
</evidence>
<keyword evidence="5" id="KW-0418">Kinase</keyword>
<dbReference type="InterPro" id="IPR000719">
    <property type="entry name" value="Prot_kinase_dom"/>
</dbReference>
<evidence type="ECO:0000259" key="11">
    <source>
        <dbReference type="PROSITE" id="PS50011"/>
    </source>
</evidence>
<keyword evidence="4 9" id="KW-0547">Nucleotide-binding</keyword>
<evidence type="ECO:0000256" key="10">
    <source>
        <dbReference type="SAM" id="MobiDB-lite"/>
    </source>
</evidence>
<dbReference type="PROSITE" id="PS00107">
    <property type="entry name" value="PROTEIN_KINASE_ATP"/>
    <property type="match status" value="1"/>
</dbReference>
<protein>
    <recommendedName>
        <fullName evidence="1">non-specific serine/threonine protein kinase</fullName>
        <ecNumber evidence="1">2.7.11.1</ecNumber>
    </recommendedName>
</protein>
<proteinExistence type="predicted"/>
<dbReference type="InterPro" id="IPR011009">
    <property type="entry name" value="Kinase-like_dom_sf"/>
</dbReference>
<feature type="binding site" evidence="9">
    <location>
        <position position="131"/>
    </location>
    <ligand>
        <name>ATP</name>
        <dbReference type="ChEBI" id="CHEBI:30616"/>
    </ligand>
</feature>
<evidence type="ECO:0000313" key="13">
    <source>
        <dbReference type="Proteomes" id="UP000694520"/>
    </source>
</evidence>
<evidence type="ECO:0000256" key="8">
    <source>
        <dbReference type="ARBA" id="ARBA00048679"/>
    </source>
</evidence>
<comment type="catalytic activity">
    <reaction evidence="8">
        <text>L-seryl-[protein] + ATP = O-phospho-L-seryl-[protein] + ADP + H(+)</text>
        <dbReference type="Rhea" id="RHEA:17989"/>
        <dbReference type="Rhea" id="RHEA-COMP:9863"/>
        <dbReference type="Rhea" id="RHEA-COMP:11604"/>
        <dbReference type="ChEBI" id="CHEBI:15378"/>
        <dbReference type="ChEBI" id="CHEBI:29999"/>
        <dbReference type="ChEBI" id="CHEBI:30616"/>
        <dbReference type="ChEBI" id="CHEBI:83421"/>
        <dbReference type="ChEBI" id="CHEBI:456216"/>
        <dbReference type="EC" id="2.7.11.1"/>
    </reaction>
</comment>
<evidence type="ECO:0000256" key="7">
    <source>
        <dbReference type="ARBA" id="ARBA00047899"/>
    </source>
</evidence>
<dbReference type="SUPFAM" id="SSF56112">
    <property type="entry name" value="Protein kinase-like (PK-like)"/>
    <property type="match status" value="1"/>
</dbReference>
<dbReference type="GO" id="GO:0005737">
    <property type="term" value="C:cytoplasm"/>
    <property type="evidence" value="ECO:0007669"/>
    <property type="project" value="TreeGrafter"/>
</dbReference>
<evidence type="ECO:0000256" key="5">
    <source>
        <dbReference type="ARBA" id="ARBA00022777"/>
    </source>
</evidence>
<reference evidence="12" key="2">
    <citation type="submission" date="2025-08" db="UniProtKB">
        <authorList>
            <consortium name="Ensembl"/>
        </authorList>
    </citation>
    <scope>IDENTIFICATION</scope>
</reference>
<evidence type="ECO:0000256" key="4">
    <source>
        <dbReference type="ARBA" id="ARBA00022741"/>
    </source>
</evidence>
<dbReference type="Proteomes" id="UP000694520">
    <property type="component" value="Chromosome 13"/>
</dbReference>
<accession>A0A8B9X8B6</accession>
<reference evidence="12" key="3">
    <citation type="submission" date="2025-09" db="UniProtKB">
        <authorList>
            <consortium name="Ensembl"/>
        </authorList>
    </citation>
    <scope>IDENTIFICATION</scope>
</reference>
<dbReference type="PANTHER" id="PTHR24346">
    <property type="entry name" value="MAP/MICROTUBULE AFFINITY-REGULATING KINASE"/>
    <property type="match status" value="1"/>
</dbReference>
<dbReference type="Gene3D" id="3.30.200.20">
    <property type="entry name" value="Phosphorylase Kinase, domain 1"/>
    <property type="match status" value="1"/>
</dbReference>
<dbReference type="PROSITE" id="PS50011">
    <property type="entry name" value="PROTEIN_KINASE_DOM"/>
    <property type="match status" value="1"/>
</dbReference>
<dbReference type="Ensembl" id="ENSBGRT00000020465.1">
    <property type="protein sequence ID" value="ENSBGRP00000017678.1"/>
    <property type="gene ID" value="ENSBGRG00000011002.1"/>
</dbReference>
<dbReference type="InterPro" id="IPR017441">
    <property type="entry name" value="Protein_kinase_ATP_BS"/>
</dbReference>
<dbReference type="GeneTree" id="ENSGT00940000156445"/>
<organism evidence="12 13">
    <name type="scientific">Bos mutus grunniens</name>
    <name type="common">Wild yak</name>
    <name type="synonym">Bos grunniens</name>
    <dbReference type="NCBI Taxonomy" id="30521"/>
    <lineage>
        <taxon>Eukaryota</taxon>
        <taxon>Metazoa</taxon>
        <taxon>Chordata</taxon>
        <taxon>Craniata</taxon>
        <taxon>Vertebrata</taxon>
        <taxon>Euteleostomi</taxon>
        <taxon>Mammalia</taxon>
        <taxon>Eutheria</taxon>
        <taxon>Laurasiatheria</taxon>
        <taxon>Artiodactyla</taxon>
        <taxon>Ruminantia</taxon>
        <taxon>Pecora</taxon>
        <taxon>Bovidae</taxon>
        <taxon>Bovinae</taxon>
        <taxon>Bos</taxon>
    </lineage>
</organism>
<feature type="compositionally biased region" description="Pro residues" evidence="10">
    <location>
        <begin position="56"/>
        <end position="73"/>
    </location>
</feature>
<name>A0A8B9X8B6_BOSMU</name>
<dbReference type="PANTHER" id="PTHR24346:SF38">
    <property type="entry name" value="NON-SPECIFIC SERINE_THREONINE PROTEIN KINASE"/>
    <property type="match status" value="1"/>
</dbReference>
<evidence type="ECO:0000256" key="6">
    <source>
        <dbReference type="ARBA" id="ARBA00022840"/>
    </source>
</evidence>
<dbReference type="Pfam" id="PF00069">
    <property type="entry name" value="Pkinase"/>
    <property type="match status" value="1"/>
</dbReference>
<keyword evidence="3" id="KW-0808">Transferase</keyword>
<dbReference type="GO" id="GO:0000226">
    <property type="term" value="P:microtubule cytoskeleton organization"/>
    <property type="evidence" value="ECO:0007669"/>
    <property type="project" value="TreeGrafter"/>
</dbReference>
<keyword evidence="2" id="KW-0723">Serine/threonine-protein kinase</keyword>
<evidence type="ECO:0000256" key="9">
    <source>
        <dbReference type="PROSITE-ProRule" id="PRU10141"/>
    </source>
</evidence>
<evidence type="ECO:0000256" key="3">
    <source>
        <dbReference type="ARBA" id="ARBA00022679"/>
    </source>
</evidence>
<evidence type="ECO:0000256" key="1">
    <source>
        <dbReference type="ARBA" id="ARBA00012513"/>
    </source>
</evidence>